<protein>
    <recommendedName>
        <fullName evidence="5">Microtubule-associated protein 9</fullName>
    </recommendedName>
</protein>
<dbReference type="GO" id="GO:0000281">
    <property type="term" value="P:mitotic cytokinesis"/>
    <property type="evidence" value="ECO:0007669"/>
    <property type="project" value="InterPro"/>
</dbReference>
<feature type="region of interest" description="Disordered" evidence="2">
    <location>
        <begin position="73"/>
        <end position="199"/>
    </location>
</feature>
<dbReference type="GO" id="GO:0000235">
    <property type="term" value="C:astral microtubule"/>
    <property type="evidence" value="ECO:0007669"/>
    <property type="project" value="TreeGrafter"/>
</dbReference>
<name>A0AAV7D722_ENGPU</name>
<feature type="compositionally biased region" description="Polar residues" evidence="2">
    <location>
        <begin position="102"/>
        <end position="111"/>
    </location>
</feature>
<keyword evidence="4" id="KW-1185">Reference proteome</keyword>
<proteinExistence type="predicted"/>
<dbReference type="GO" id="GO:0090307">
    <property type="term" value="P:mitotic spindle assembly"/>
    <property type="evidence" value="ECO:0007669"/>
    <property type="project" value="TreeGrafter"/>
</dbReference>
<gene>
    <name evidence="3" type="ORF">GDO81_000518</name>
</gene>
<keyword evidence="1" id="KW-0175">Coiled coil</keyword>
<feature type="compositionally biased region" description="Polar residues" evidence="2">
    <location>
        <begin position="76"/>
        <end position="88"/>
    </location>
</feature>
<sequence>MSTMDDEEENLTTFLAYTKSPKTTKRTSFQDELKKAVSARVSRQQAVEETGYSDYSDEFDSDAQGFGISLSDESLKSTPLHSNLSGRSSHLEDKAEGKYSGDKQTSLSAPSSLMRLNDKVSTSKTQSFSERSSPEGHRLSSPPSPKSRFMPLSITSDKNNRTISVGKTADIAKDLQVGEEDDNGNKETSGNGRRSPSVFDMMMSDVKEKTLQETKDVFVSKSHRNQSVEQIDEDIEKIKQKIGQLEHQKNLKAALDVGGSHSNRSFSAPVTKKSPKSAPQVSAKSRYLGTLTVLDTSVNKNGGDIEAADKLRATVYQNWVEKKKIFLHELKKIKQAEEQLEKEKARQESTMKKEEAMAAFMAWKAEKKKVINQGQKMQKMEEKKKMEELKELAARKEDCRRVRCVARVEHYSHPPALQLLLDSRRGGRKESRVRMDET</sequence>
<evidence type="ECO:0000313" key="4">
    <source>
        <dbReference type="Proteomes" id="UP000824782"/>
    </source>
</evidence>
<feature type="compositionally biased region" description="Acidic residues" evidence="2">
    <location>
        <begin position="1"/>
        <end position="10"/>
    </location>
</feature>
<feature type="compositionally biased region" description="Polar residues" evidence="2">
    <location>
        <begin position="119"/>
        <end position="131"/>
    </location>
</feature>
<reference evidence="3" key="1">
    <citation type="thesis" date="2020" institute="ProQuest LLC" country="789 East Eisenhower Parkway, Ann Arbor, MI, USA">
        <title>Comparative Genomics and Chromosome Evolution.</title>
        <authorList>
            <person name="Mudd A.B."/>
        </authorList>
    </citation>
    <scope>NUCLEOTIDE SEQUENCE</scope>
    <source>
        <strain evidence="3">237g6f4</strain>
        <tissue evidence="3">Blood</tissue>
    </source>
</reference>
<organism evidence="3 4">
    <name type="scientific">Engystomops pustulosus</name>
    <name type="common">Tungara frog</name>
    <name type="synonym">Physalaemus pustulosus</name>
    <dbReference type="NCBI Taxonomy" id="76066"/>
    <lineage>
        <taxon>Eukaryota</taxon>
        <taxon>Metazoa</taxon>
        <taxon>Chordata</taxon>
        <taxon>Craniata</taxon>
        <taxon>Vertebrata</taxon>
        <taxon>Euteleostomi</taxon>
        <taxon>Amphibia</taxon>
        <taxon>Batrachia</taxon>
        <taxon>Anura</taxon>
        <taxon>Neobatrachia</taxon>
        <taxon>Hyloidea</taxon>
        <taxon>Leptodactylidae</taxon>
        <taxon>Leiuperinae</taxon>
        <taxon>Engystomops</taxon>
    </lineage>
</organism>
<dbReference type="GO" id="GO:1902412">
    <property type="term" value="P:regulation of mitotic cytokinesis"/>
    <property type="evidence" value="ECO:0007669"/>
    <property type="project" value="TreeGrafter"/>
</dbReference>
<dbReference type="PANTHER" id="PTHR14739">
    <property type="entry name" value="MICROTUBULE-ASSOCIATED PROTEIN 9"/>
    <property type="match status" value="1"/>
</dbReference>
<dbReference type="Proteomes" id="UP000824782">
    <property type="component" value="Unassembled WGS sequence"/>
</dbReference>
<dbReference type="InterPro" id="IPR026106">
    <property type="entry name" value="MAP9"/>
</dbReference>
<dbReference type="PANTHER" id="PTHR14739:SF9">
    <property type="entry name" value="MICROTUBULE-ASSOCIATED PROTEIN 9"/>
    <property type="match status" value="1"/>
</dbReference>
<feature type="coiled-coil region" evidence="1">
    <location>
        <begin position="323"/>
        <end position="399"/>
    </location>
</feature>
<feature type="region of interest" description="Disordered" evidence="2">
    <location>
        <begin position="253"/>
        <end position="283"/>
    </location>
</feature>
<evidence type="ECO:0000256" key="1">
    <source>
        <dbReference type="SAM" id="Coils"/>
    </source>
</evidence>
<feature type="compositionally biased region" description="Polar residues" evidence="2">
    <location>
        <begin position="153"/>
        <end position="165"/>
    </location>
</feature>
<feature type="region of interest" description="Disordered" evidence="2">
    <location>
        <begin position="1"/>
        <end position="58"/>
    </location>
</feature>
<evidence type="ECO:0000313" key="3">
    <source>
        <dbReference type="EMBL" id="KAG8592477.1"/>
    </source>
</evidence>
<feature type="compositionally biased region" description="Basic and acidic residues" evidence="2">
    <location>
        <begin position="89"/>
        <end position="101"/>
    </location>
</feature>
<evidence type="ECO:0000256" key="2">
    <source>
        <dbReference type="SAM" id="MobiDB-lite"/>
    </source>
</evidence>
<dbReference type="AlphaFoldDB" id="A0AAV7D722"/>
<comment type="caution">
    <text evidence="3">The sequence shown here is derived from an EMBL/GenBank/DDBJ whole genome shotgun (WGS) entry which is preliminary data.</text>
</comment>
<dbReference type="EMBL" id="WNYA01000001">
    <property type="protein sequence ID" value="KAG8592477.1"/>
    <property type="molecule type" value="Genomic_DNA"/>
</dbReference>
<accession>A0AAV7D722</accession>
<dbReference type="GO" id="GO:0008017">
    <property type="term" value="F:microtubule binding"/>
    <property type="evidence" value="ECO:0007669"/>
    <property type="project" value="TreeGrafter"/>
</dbReference>
<evidence type="ECO:0008006" key="5">
    <source>
        <dbReference type="Google" id="ProtNLM"/>
    </source>
</evidence>